<sequence length="1494" mass="166615">MDDAQKLALFRAIAISTASSPYIMPLINQQSRSEAFQTLEQFKKYDGRVAVILDLLQTENIYLPISPQNIDITASVKLYMLGILQNFLKSNYAKLKNDAERFAIRNAVMTSARQLLTRSTMSAKDSSKSPMEKSTEDNENRFLAIKIASLIADIATRDFPQRWTTFISDLFSPPDKGGLWYIPPDASEQSSTGYGSLIGVKMCVECLTIITEDCTDGDFNSKISTSRRNDVLIGLNEVNAQFLPLIFNLLSNEYIVIQTAKGNIKEMVNYLVNSGRTIHQMTPQEKPMYDEQVRIKEKAGKIVADCLKTLEKFCQAMPTEWIIPPSEDSNENSNVASNQCDFISALLHILREETAGLHKAAVKCLQQIVLRKIDNKQWLKLISTLPAAISEANEAASQQDAIKAAAEGKPVDPIQTLVDRYPFHRALSKMLASSLSAHVAHITNDKSIMNEKGQRYQTVATLLGLLADMAQHPSPKICGEQNNTWALLLRDPQLCKGQTRLLQPCFERLLIAYTRHLTRFRWEDVEEQNHPHSALLEESFDEKDDYDLFIGDFRSKTNLNIRMISAIEPKLAVNIIHQRFEYLFSTYASGNIRDCLHPSSGQLTQESTAVLNFEGFNLPLDNTIHGLPDWALDETKTNDPSFMDPNRITIRNEVRSLLGDIASKIIAWNPSDIWLKFRRVTLLESLKYYWKHDPTRLISAIDAFLQCLGEESSPADGGVLSNEVISLRKKAGVSLIAVTKMVPHLLVGWLGQLSDRCKTLLSMSSMLPANRMHLFEFLSCVATAVEDPTARSNFVADVLSDALNKLESPMVKEAISSPDSLMQLMGVADAGTNPLTVTDKANVERVSNNFSELFSAFNQLLSVGKRCQEAARKRPNAGIPLTESQLLATQNLASFPDEGSVSINELSLNDPFVHLWPRILPSLMQVLNTLFSLWHPSNQSKYLQNSVQKYVYAISDDEVYLAKNQSNLSGGGVFGEGGTAGSVVSGWDRRSCNLAPKWSGWLNELRGTCLQMLGLLCAQRALYSPELAPSYPTFVSIVSNIDHLKAMEHRHMTQFIKQFIDFLLLSCPSTLYQSHVAPIAAPFFQHMEFRLKCTWSPILKVSGTSLESTKAMGSGDCISLATLASRGGDEWFVPFYARGGAFVGDLDSISSEALVEKLRVELSRCYADMIQSALALKGDWALVLANLAREEQAKKGDSTALWTGPNTKGLNNKGPVNADGTKRTKFHYAIEARKHQRIAKLCHFLLLENEAIAGYLVLSIVESLNYPDAYTCRRCLRICHRILETVAWVDRYTQLLGSQMFTNAVRGVVFEQKWMVGIEWDMINVVRDIYCRLVIGQSLQWGGQGAAMQSPRGQSNNQFEQTKVVDNPLQGGGILVNPSDLPRQVLVALPGITPDMVLQLETTLKEKRSAKDQKDVIRDLLRVAAENLKENENVDDQGILSRADASESLLNQKQTAKKDVIQDLPEKLVTQSMANRNNQDYNPTSAEMGASLFS</sequence>
<keyword evidence="4" id="KW-0675">Receptor</keyword>
<dbReference type="InterPro" id="IPR011989">
    <property type="entry name" value="ARM-like"/>
</dbReference>
<dbReference type="GO" id="GO:0005634">
    <property type="term" value="C:nucleus"/>
    <property type="evidence" value="ECO:0007669"/>
    <property type="project" value="TreeGrafter"/>
</dbReference>
<dbReference type="Pfam" id="PF19273">
    <property type="entry name" value="Exportin-5"/>
    <property type="match status" value="1"/>
</dbReference>
<name>A0AAD3DCA0_9STRA</name>
<dbReference type="GO" id="GO:0005737">
    <property type="term" value="C:cytoplasm"/>
    <property type="evidence" value="ECO:0007669"/>
    <property type="project" value="TreeGrafter"/>
</dbReference>
<dbReference type="PANTHER" id="PTHR11223">
    <property type="entry name" value="EXPORTIN 1/5"/>
    <property type="match status" value="1"/>
</dbReference>
<dbReference type="PANTHER" id="PTHR11223:SF3">
    <property type="entry name" value="EXPORTIN-5"/>
    <property type="match status" value="1"/>
</dbReference>
<dbReference type="GO" id="GO:0042565">
    <property type="term" value="C:RNA nuclear export complex"/>
    <property type="evidence" value="ECO:0007669"/>
    <property type="project" value="TreeGrafter"/>
</dbReference>
<dbReference type="Gene3D" id="1.25.10.10">
    <property type="entry name" value="Leucine-rich Repeat Variant"/>
    <property type="match status" value="1"/>
</dbReference>
<dbReference type="GO" id="GO:0005049">
    <property type="term" value="F:nuclear export signal receptor activity"/>
    <property type="evidence" value="ECO:0007669"/>
    <property type="project" value="InterPro"/>
</dbReference>
<dbReference type="GO" id="GO:0006405">
    <property type="term" value="P:RNA export from nucleus"/>
    <property type="evidence" value="ECO:0007669"/>
    <property type="project" value="TreeGrafter"/>
</dbReference>
<evidence type="ECO:0000259" key="2">
    <source>
        <dbReference type="Pfam" id="PF08389"/>
    </source>
</evidence>
<comment type="caution">
    <text evidence="4">The sequence shown here is derived from an EMBL/GenBank/DDBJ whole genome shotgun (WGS) entry which is preliminary data.</text>
</comment>
<accession>A0AAD3DCA0</accession>
<feature type="region of interest" description="Disordered" evidence="1">
    <location>
        <begin position="1472"/>
        <end position="1494"/>
    </location>
</feature>
<dbReference type="InterPro" id="IPR013598">
    <property type="entry name" value="Exportin-1/Importin-b-like"/>
</dbReference>
<dbReference type="Pfam" id="PF08389">
    <property type="entry name" value="Xpo1"/>
    <property type="match status" value="1"/>
</dbReference>
<keyword evidence="5" id="KW-1185">Reference proteome</keyword>
<organism evidence="4 5">
    <name type="scientific">Chaetoceros tenuissimus</name>
    <dbReference type="NCBI Taxonomy" id="426638"/>
    <lineage>
        <taxon>Eukaryota</taxon>
        <taxon>Sar</taxon>
        <taxon>Stramenopiles</taxon>
        <taxon>Ochrophyta</taxon>
        <taxon>Bacillariophyta</taxon>
        <taxon>Coscinodiscophyceae</taxon>
        <taxon>Chaetocerotophycidae</taxon>
        <taxon>Chaetocerotales</taxon>
        <taxon>Chaetocerotaceae</taxon>
        <taxon>Chaetoceros</taxon>
    </lineage>
</organism>
<dbReference type="InterPro" id="IPR016024">
    <property type="entry name" value="ARM-type_fold"/>
</dbReference>
<dbReference type="Proteomes" id="UP001054902">
    <property type="component" value="Unassembled WGS sequence"/>
</dbReference>
<dbReference type="GO" id="GO:0006611">
    <property type="term" value="P:protein export from nucleus"/>
    <property type="evidence" value="ECO:0007669"/>
    <property type="project" value="InterPro"/>
</dbReference>
<dbReference type="SUPFAM" id="SSF48371">
    <property type="entry name" value="ARM repeat"/>
    <property type="match status" value="1"/>
</dbReference>
<feature type="domain" description="Exportin-1/Importin-beta-like" evidence="2">
    <location>
        <begin position="141"/>
        <end position="365"/>
    </location>
</feature>
<evidence type="ECO:0000313" key="4">
    <source>
        <dbReference type="EMBL" id="GFH60651.1"/>
    </source>
</evidence>
<protein>
    <submittedName>
        <fullName evidence="4">Nuclear import/export receptor</fullName>
    </submittedName>
</protein>
<dbReference type="InterPro" id="IPR045065">
    <property type="entry name" value="XPO1/5"/>
</dbReference>
<evidence type="ECO:0000313" key="5">
    <source>
        <dbReference type="Proteomes" id="UP001054902"/>
    </source>
</evidence>
<feature type="compositionally biased region" description="Polar residues" evidence="1">
    <location>
        <begin position="1472"/>
        <end position="1485"/>
    </location>
</feature>
<dbReference type="InterPro" id="IPR045478">
    <property type="entry name" value="Exportin-5_C"/>
</dbReference>
<reference evidence="4 5" key="1">
    <citation type="journal article" date="2021" name="Sci. Rep.">
        <title>The genome of the diatom Chaetoceros tenuissimus carries an ancient integrated fragment of an extant virus.</title>
        <authorList>
            <person name="Hongo Y."/>
            <person name="Kimura K."/>
            <person name="Takaki Y."/>
            <person name="Yoshida Y."/>
            <person name="Baba S."/>
            <person name="Kobayashi G."/>
            <person name="Nagasaki K."/>
            <person name="Hano T."/>
            <person name="Tomaru Y."/>
        </authorList>
    </citation>
    <scope>NUCLEOTIDE SEQUENCE [LARGE SCALE GENOMIC DNA]</scope>
    <source>
        <strain evidence="4 5">NIES-3715</strain>
    </source>
</reference>
<gene>
    <name evidence="4" type="ORF">CTEN210_17127</name>
</gene>
<dbReference type="EMBL" id="BLLK01000069">
    <property type="protein sequence ID" value="GFH60651.1"/>
    <property type="molecule type" value="Genomic_DNA"/>
</dbReference>
<proteinExistence type="predicted"/>
<evidence type="ECO:0000259" key="3">
    <source>
        <dbReference type="Pfam" id="PF19273"/>
    </source>
</evidence>
<feature type="domain" description="Exportin-5 C-terminal" evidence="3">
    <location>
        <begin position="419"/>
        <end position="1333"/>
    </location>
</feature>
<dbReference type="GO" id="GO:0003723">
    <property type="term" value="F:RNA binding"/>
    <property type="evidence" value="ECO:0007669"/>
    <property type="project" value="TreeGrafter"/>
</dbReference>
<evidence type="ECO:0000256" key="1">
    <source>
        <dbReference type="SAM" id="MobiDB-lite"/>
    </source>
</evidence>